<feature type="compositionally biased region" description="Basic and acidic residues" evidence="2">
    <location>
        <begin position="54"/>
        <end position="68"/>
    </location>
</feature>
<reference evidence="3 4" key="1">
    <citation type="submission" date="2024-03" db="EMBL/GenBank/DDBJ databases">
        <authorList>
            <person name="Brejova B."/>
        </authorList>
    </citation>
    <scope>NUCLEOTIDE SEQUENCE [LARGE SCALE GENOMIC DNA]</scope>
    <source>
        <strain evidence="3 4">CBS 14171</strain>
    </source>
</reference>
<proteinExistence type="predicted"/>
<evidence type="ECO:0000256" key="2">
    <source>
        <dbReference type="SAM" id="MobiDB-lite"/>
    </source>
</evidence>
<name>A0ABP0ZNL5_9ASCO</name>
<keyword evidence="1" id="KW-0235">DNA replication</keyword>
<evidence type="ECO:0000256" key="1">
    <source>
        <dbReference type="ARBA" id="ARBA00022705"/>
    </source>
</evidence>
<organism evidence="3 4">
    <name type="scientific">Lodderomyces beijingensis</name>
    <dbReference type="NCBI Taxonomy" id="1775926"/>
    <lineage>
        <taxon>Eukaryota</taxon>
        <taxon>Fungi</taxon>
        <taxon>Dikarya</taxon>
        <taxon>Ascomycota</taxon>
        <taxon>Saccharomycotina</taxon>
        <taxon>Pichiomycetes</taxon>
        <taxon>Debaryomycetaceae</taxon>
        <taxon>Candida/Lodderomyces clade</taxon>
        <taxon>Lodderomyces</taxon>
    </lineage>
</organism>
<gene>
    <name evidence="3" type="ORF">LODBEIA_P19960</name>
</gene>
<evidence type="ECO:0008006" key="5">
    <source>
        <dbReference type="Google" id="ProtNLM"/>
    </source>
</evidence>
<dbReference type="InterPro" id="IPR027417">
    <property type="entry name" value="P-loop_NTPase"/>
</dbReference>
<dbReference type="PANTHER" id="PTHR23389">
    <property type="entry name" value="CHROMOSOME TRANSMISSION FIDELITY FACTOR 18"/>
    <property type="match status" value="1"/>
</dbReference>
<dbReference type="EMBL" id="OZ022406">
    <property type="protein sequence ID" value="CAK9437618.1"/>
    <property type="molecule type" value="Genomic_DNA"/>
</dbReference>
<keyword evidence="4" id="KW-1185">Reference proteome</keyword>
<feature type="region of interest" description="Disordered" evidence="2">
    <location>
        <begin position="387"/>
        <end position="413"/>
    </location>
</feature>
<evidence type="ECO:0000313" key="3">
    <source>
        <dbReference type="EMBL" id="CAK9437618.1"/>
    </source>
</evidence>
<dbReference type="GeneID" id="92207192"/>
<feature type="region of interest" description="Disordered" evidence="2">
    <location>
        <begin position="1"/>
        <end position="75"/>
    </location>
</feature>
<dbReference type="PANTHER" id="PTHR23389:SF6">
    <property type="entry name" value="REPLICATION FACTOR C SUBUNIT 1"/>
    <property type="match status" value="1"/>
</dbReference>
<dbReference type="SUPFAM" id="SSF52540">
    <property type="entry name" value="P-loop containing nucleoside triphosphate hydrolases"/>
    <property type="match status" value="1"/>
</dbReference>
<sequence>MTNEGSEEVHILQCRREDHYQDEIPGEEESPCRPQQSLTQLLSGDQSRKRQRRKSGDTRKRARVREGENLDGTLMEGDETIDSTATLVEEYNQPSFFDSSASDTGKTLADAEQVTLSSRGRNGVLRSQLANDEAASKTQIEGIPETESLTYPRFFDSEDIRDLEDKVYNQLESTSIKDFLIRRKFDGMVKLALPADKLRNILANRPVVDPSVEADAVKRATSAETAVTTDAEACDSALKSNSEYTKTLEEMVYSNLKSTCLKDLLSRKRRFDGVVTLKLDSEKLKRLQNEDLRKQTCANGTRSIDSEIDPVLKNEMATKKLNLGADNNGSLVTTSDPKDSLNIGLIPPRWGESQESELLKNYKSASIGEILARRSFNGKIITSKSNKDHLMKLESQSQKPLEAKRSGPKPALNSLFSSMMRASRMSHQSSSHSHKEFRLPQLSRSEFLVLDQSSENQSFSVPRRKTYVSLDEFRGEVPTTIDERNEPPKKIYTYEPAAIDSPREHALQRLPNLHKNGPLRAILNMIELQNYKQGMWVDMFQPRSMDELLLHKRAIQQLRHWFADIFMRVANSSVPRKQKSNKKRDNFVVFDDDDLESVEHVSPVLVLQGKSGYGKSTAIHTAMRERQGYVHEIHCGDQRGRKDVFNSLKQFCTSHDVTKYEEGLVLFDDVDIIFDEDQGFWKMVEDICSITKRPIVLTCEDLATVPDCILDCAEVIELDEYAISKKLVKDYVWLCCLVNGFDLDSAIIDEIIGESQDIRKCLMQSQIICSIPGKNTVTAVKKPARDEQVPVNENVSIYEETKLIDQRSCNDLTSASLHLNLHDEEEDAIEQSARAQKLDKWRDDSVEFFGSRSIFAYFRNTRANNPSPPSCGVPQDSCLVSTATDPFVLEVLPFGRVWQVFQTEIDQFEKKATEEGKSSLKQFLRYRDFQYASNLDESLRVDYDQHPFL</sequence>
<feature type="compositionally biased region" description="Polar residues" evidence="2">
    <location>
        <begin position="33"/>
        <end position="45"/>
    </location>
</feature>
<dbReference type="Gene3D" id="3.40.50.300">
    <property type="entry name" value="P-loop containing nucleotide triphosphate hydrolases"/>
    <property type="match status" value="1"/>
</dbReference>
<accession>A0ABP0ZNL5</accession>
<protein>
    <recommendedName>
        <fullName evidence="5">ATPase AAA-type core domain-containing protein</fullName>
    </recommendedName>
</protein>
<dbReference type="Proteomes" id="UP001497383">
    <property type="component" value="Chromosome 2"/>
</dbReference>
<evidence type="ECO:0000313" key="4">
    <source>
        <dbReference type="Proteomes" id="UP001497383"/>
    </source>
</evidence>
<feature type="compositionally biased region" description="Basic and acidic residues" evidence="2">
    <location>
        <begin position="7"/>
        <end position="22"/>
    </location>
</feature>
<dbReference type="RefSeq" id="XP_066828934.1">
    <property type="nucleotide sequence ID" value="XM_066971945.1"/>
</dbReference>